<evidence type="ECO:0000256" key="6">
    <source>
        <dbReference type="RuleBase" id="RU361157"/>
    </source>
</evidence>
<dbReference type="PRINTS" id="PR00164">
    <property type="entry name" value="ABC2TRNSPORT"/>
</dbReference>
<evidence type="ECO:0000256" key="1">
    <source>
        <dbReference type="ARBA" id="ARBA00004141"/>
    </source>
</evidence>
<evidence type="ECO:0000313" key="9">
    <source>
        <dbReference type="Proteomes" id="UP000294257"/>
    </source>
</evidence>
<dbReference type="PIRSF" id="PIRSF006648">
    <property type="entry name" value="DrrB"/>
    <property type="match status" value="1"/>
</dbReference>
<dbReference type="InterPro" id="IPR051784">
    <property type="entry name" value="Nod_factor_ABC_transporter"/>
</dbReference>
<sequence>MRPAWLVVESMWVWYRRNWRSTVFSSIVVPLLFLLSIGYGLGSQVRSTAAFGGMSYVDYLAPALLVTAAVQNAAFESTYPILSGFKWQRVYWAMVTAPITPGQVFGGQLLWIGLRLFGSGAIFVAVTAILGAAAGPGIVLALLFAVLAGMAFAAPVIAYAGTKDGDGGFAAIFRFIVMPMTIFAGVFFPVSQLPGWIEPLVWLTPVWHGAELTRGVTFGTLSFWPAVGHMAFLAVMLAVGCVLAARVFRRRLET</sequence>
<feature type="transmembrane region" description="Helical" evidence="6">
    <location>
        <begin position="59"/>
        <end position="82"/>
    </location>
</feature>
<dbReference type="GO" id="GO:0140359">
    <property type="term" value="F:ABC-type transporter activity"/>
    <property type="evidence" value="ECO:0007669"/>
    <property type="project" value="InterPro"/>
</dbReference>
<keyword evidence="6" id="KW-1003">Cell membrane</keyword>
<dbReference type="Proteomes" id="UP000294257">
    <property type="component" value="Unassembled WGS sequence"/>
</dbReference>
<keyword evidence="4 6" id="KW-0472">Membrane</keyword>
<proteinExistence type="inferred from homology"/>
<feature type="domain" description="ABC transmembrane type-2" evidence="7">
    <location>
        <begin position="21"/>
        <end position="251"/>
    </location>
</feature>
<keyword evidence="5" id="KW-0046">Antibiotic resistance</keyword>
<comment type="subcellular location">
    <subcellularLocation>
        <location evidence="6">Cell membrane</location>
        <topology evidence="6">Multi-pass membrane protein</topology>
    </subcellularLocation>
    <subcellularLocation>
        <location evidence="1">Membrane</location>
        <topology evidence="1">Multi-pass membrane protein</topology>
    </subcellularLocation>
</comment>
<organism evidence="8 9">
    <name type="scientific">Herbihabitans rhizosphaerae</name>
    <dbReference type="NCBI Taxonomy" id="1872711"/>
    <lineage>
        <taxon>Bacteria</taxon>
        <taxon>Bacillati</taxon>
        <taxon>Actinomycetota</taxon>
        <taxon>Actinomycetes</taxon>
        <taxon>Pseudonocardiales</taxon>
        <taxon>Pseudonocardiaceae</taxon>
        <taxon>Herbihabitans</taxon>
    </lineage>
</organism>
<dbReference type="GO" id="GO:0043190">
    <property type="term" value="C:ATP-binding cassette (ABC) transporter complex"/>
    <property type="evidence" value="ECO:0007669"/>
    <property type="project" value="InterPro"/>
</dbReference>
<dbReference type="InterPro" id="IPR000412">
    <property type="entry name" value="ABC_2_transport"/>
</dbReference>
<dbReference type="PANTHER" id="PTHR43229">
    <property type="entry name" value="NODULATION PROTEIN J"/>
    <property type="match status" value="1"/>
</dbReference>
<dbReference type="Pfam" id="PF01061">
    <property type="entry name" value="ABC2_membrane"/>
    <property type="match status" value="1"/>
</dbReference>
<evidence type="ECO:0000313" key="8">
    <source>
        <dbReference type="EMBL" id="RZS31386.1"/>
    </source>
</evidence>
<feature type="transmembrane region" description="Helical" evidence="6">
    <location>
        <begin position="138"/>
        <end position="159"/>
    </location>
</feature>
<evidence type="ECO:0000256" key="4">
    <source>
        <dbReference type="ARBA" id="ARBA00023136"/>
    </source>
</evidence>
<dbReference type="GO" id="GO:0046677">
    <property type="term" value="P:response to antibiotic"/>
    <property type="evidence" value="ECO:0007669"/>
    <property type="project" value="UniProtKB-KW"/>
</dbReference>
<dbReference type="OrthoDB" id="9778589at2"/>
<evidence type="ECO:0000256" key="5">
    <source>
        <dbReference type="ARBA" id="ARBA00023251"/>
    </source>
</evidence>
<keyword evidence="9" id="KW-1185">Reference proteome</keyword>
<comment type="similarity">
    <text evidence="6">Belongs to the ABC-2 integral membrane protein family.</text>
</comment>
<evidence type="ECO:0000259" key="7">
    <source>
        <dbReference type="PROSITE" id="PS51012"/>
    </source>
</evidence>
<feature type="transmembrane region" description="Helical" evidence="6">
    <location>
        <begin position="21"/>
        <end position="39"/>
    </location>
</feature>
<comment type="caution">
    <text evidence="8">The sequence shown here is derived from an EMBL/GenBank/DDBJ whole genome shotgun (WGS) entry which is preliminary data.</text>
</comment>
<protein>
    <recommendedName>
        <fullName evidence="6">Transport permease protein</fullName>
    </recommendedName>
</protein>
<evidence type="ECO:0000256" key="2">
    <source>
        <dbReference type="ARBA" id="ARBA00022692"/>
    </source>
</evidence>
<dbReference type="PROSITE" id="PS51012">
    <property type="entry name" value="ABC_TM2"/>
    <property type="match status" value="1"/>
</dbReference>
<dbReference type="InterPro" id="IPR013525">
    <property type="entry name" value="ABC2_TM"/>
</dbReference>
<keyword evidence="3 6" id="KW-1133">Transmembrane helix</keyword>
<dbReference type="InterPro" id="IPR047817">
    <property type="entry name" value="ABC2_TM_bact-type"/>
</dbReference>
<dbReference type="EMBL" id="SGWQ01000014">
    <property type="protein sequence ID" value="RZS31386.1"/>
    <property type="molecule type" value="Genomic_DNA"/>
</dbReference>
<keyword evidence="6" id="KW-0813">Transport</keyword>
<accession>A0A4Q7KDZ1</accession>
<dbReference type="PANTHER" id="PTHR43229:SF2">
    <property type="entry name" value="NODULATION PROTEIN J"/>
    <property type="match status" value="1"/>
</dbReference>
<feature type="transmembrane region" description="Helical" evidence="6">
    <location>
        <begin position="171"/>
        <end position="190"/>
    </location>
</feature>
<name>A0A4Q7KDZ1_9PSEU</name>
<evidence type="ECO:0000256" key="3">
    <source>
        <dbReference type="ARBA" id="ARBA00022989"/>
    </source>
</evidence>
<feature type="transmembrane region" description="Helical" evidence="6">
    <location>
        <begin position="109"/>
        <end position="132"/>
    </location>
</feature>
<feature type="transmembrane region" description="Helical" evidence="6">
    <location>
        <begin position="226"/>
        <end position="248"/>
    </location>
</feature>
<reference evidence="8 9" key="1">
    <citation type="submission" date="2019-02" db="EMBL/GenBank/DDBJ databases">
        <title>Genomic Encyclopedia of Type Strains, Phase IV (KMG-IV): sequencing the most valuable type-strain genomes for metagenomic binning, comparative biology and taxonomic classification.</title>
        <authorList>
            <person name="Goeker M."/>
        </authorList>
    </citation>
    <scope>NUCLEOTIDE SEQUENCE [LARGE SCALE GENOMIC DNA]</scope>
    <source>
        <strain evidence="8 9">DSM 101727</strain>
    </source>
</reference>
<keyword evidence="2 6" id="KW-0812">Transmembrane</keyword>
<gene>
    <name evidence="8" type="ORF">EV193_11477</name>
</gene>
<dbReference type="AlphaFoldDB" id="A0A4Q7KDZ1"/>